<dbReference type="Gene3D" id="1.10.260.40">
    <property type="entry name" value="lambda repressor-like DNA-binding domains"/>
    <property type="match status" value="1"/>
</dbReference>
<dbReference type="EMBL" id="FOFU01000004">
    <property type="protein sequence ID" value="SEQ45184.1"/>
    <property type="molecule type" value="Genomic_DNA"/>
</dbReference>
<dbReference type="OrthoDB" id="531446at2"/>
<evidence type="ECO:0000313" key="2">
    <source>
        <dbReference type="Proteomes" id="UP000182360"/>
    </source>
</evidence>
<dbReference type="GO" id="GO:0003677">
    <property type="term" value="F:DNA binding"/>
    <property type="evidence" value="ECO:0007669"/>
    <property type="project" value="InterPro"/>
</dbReference>
<organism evidence="1 2">
    <name type="scientific">Treponema bryantii</name>
    <dbReference type="NCBI Taxonomy" id="163"/>
    <lineage>
        <taxon>Bacteria</taxon>
        <taxon>Pseudomonadati</taxon>
        <taxon>Spirochaetota</taxon>
        <taxon>Spirochaetia</taxon>
        <taxon>Spirochaetales</taxon>
        <taxon>Treponemataceae</taxon>
        <taxon>Treponema</taxon>
    </lineage>
</organism>
<keyword evidence="2" id="KW-1185">Reference proteome</keyword>
<dbReference type="Proteomes" id="UP000182360">
    <property type="component" value="Unassembled WGS sequence"/>
</dbReference>
<protein>
    <submittedName>
        <fullName evidence="1">Uncharacterized protein</fullName>
    </submittedName>
</protein>
<sequence>MKNLKPMTDEELREFIAQKMAENKAKALARASKKITPEQGLYIKYRLKCMGTSSADIAFEVGCSKQNVCNVLSGKSHSQRIERAVASRLGYKSWNDMVTELREKAA</sequence>
<evidence type="ECO:0000313" key="1">
    <source>
        <dbReference type="EMBL" id="SEQ45184.1"/>
    </source>
</evidence>
<dbReference type="RefSeq" id="WP_074643391.1">
    <property type="nucleotide sequence ID" value="NZ_FOFU01000004.1"/>
</dbReference>
<proteinExistence type="predicted"/>
<dbReference type="InterPro" id="IPR010982">
    <property type="entry name" value="Lambda_DNA-bd_dom_sf"/>
</dbReference>
<gene>
    <name evidence="1" type="ORF">SAMN04487977_104284</name>
</gene>
<reference evidence="1 2" key="1">
    <citation type="submission" date="2016-10" db="EMBL/GenBank/DDBJ databases">
        <authorList>
            <person name="de Groot N.N."/>
        </authorList>
    </citation>
    <scope>NUCLEOTIDE SEQUENCE [LARGE SCALE GENOMIC DNA]</scope>
    <source>
        <strain evidence="1 2">B25</strain>
    </source>
</reference>
<dbReference type="AlphaFoldDB" id="A0A1H9G554"/>
<accession>A0A1H9G554</accession>
<name>A0A1H9G554_9SPIR</name>